<dbReference type="InterPro" id="IPR051623">
    <property type="entry name" value="FTCD"/>
</dbReference>
<dbReference type="Pfam" id="PF07837">
    <property type="entry name" value="FTCD_N"/>
    <property type="match status" value="1"/>
</dbReference>
<dbReference type="SMART" id="SM01222">
    <property type="entry name" value="FTCD_N"/>
    <property type="match status" value="1"/>
</dbReference>
<dbReference type="PANTHER" id="PTHR12234">
    <property type="entry name" value="FORMIMINOTRANSFERASE-CYCLODEAMINASE"/>
    <property type="match status" value="1"/>
</dbReference>
<gene>
    <name evidence="2" type="primary">LOC125530810</name>
</gene>
<reference evidence="3" key="1">
    <citation type="journal article" date="2013" name="Nature">
        <title>Draft genome of the wheat A-genome progenitor Triticum urartu.</title>
        <authorList>
            <person name="Ling H.Q."/>
            <person name="Zhao S."/>
            <person name="Liu D."/>
            <person name="Wang J."/>
            <person name="Sun H."/>
            <person name="Zhang C."/>
            <person name="Fan H."/>
            <person name="Li D."/>
            <person name="Dong L."/>
            <person name="Tao Y."/>
            <person name="Gao C."/>
            <person name="Wu H."/>
            <person name="Li Y."/>
            <person name="Cui Y."/>
            <person name="Guo X."/>
            <person name="Zheng S."/>
            <person name="Wang B."/>
            <person name="Yu K."/>
            <person name="Liang Q."/>
            <person name="Yang W."/>
            <person name="Lou X."/>
            <person name="Chen J."/>
            <person name="Feng M."/>
            <person name="Jian J."/>
            <person name="Zhang X."/>
            <person name="Luo G."/>
            <person name="Jiang Y."/>
            <person name="Liu J."/>
            <person name="Wang Z."/>
            <person name="Sha Y."/>
            <person name="Zhang B."/>
            <person name="Wu H."/>
            <person name="Tang D."/>
            <person name="Shen Q."/>
            <person name="Xue P."/>
            <person name="Zou S."/>
            <person name="Wang X."/>
            <person name="Liu X."/>
            <person name="Wang F."/>
            <person name="Yang Y."/>
            <person name="An X."/>
            <person name="Dong Z."/>
            <person name="Zhang K."/>
            <person name="Zhang X."/>
            <person name="Luo M.C."/>
            <person name="Dvorak J."/>
            <person name="Tong Y."/>
            <person name="Wang J."/>
            <person name="Yang H."/>
            <person name="Li Z."/>
            <person name="Wang D."/>
            <person name="Zhang A."/>
            <person name="Wang J."/>
        </authorList>
    </citation>
    <scope>NUCLEOTIDE SEQUENCE</scope>
    <source>
        <strain evidence="3">cv. G1812</strain>
    </source>
</reference>
<dbReference type="Gramene" id="TuG1812S0002946100.01.T01">
    <property type="protein sequence ID" value="TuG1812S0002946100.01.T01"/>
    <property type="gene ID" value="TuG1812S0002946100.01"/>
</dbReference>
<name>A0A8R7K5R7_TRIUA</name>
<proteinExistence type="predicted"/>
<feature type="domain" description="Formiminotransferase N-terminal subdomain" evidence="1">
    <location>
        <begin position="62"/>
        <end position="259"/>
    </location>
</feature>
<dbReference type="InterPro" id="IPR012886">
    <property type="entry name" value="Formiminotransferase_N"/>
</dbReference>
<protein>
    <recommendedName>
        <fullName evidence="1">Formiminotransferase N-terminal subdomain domain-containing protein</fullName>
    </recommendedName>
</protein>
<evidence type="ECO:0000313" key="3">
    <source>
        <dbReference type="Proteomes" id="UP000015106"/>
    </source>
</evidence>
<dbReference type="InterPro" id="IPR037064">
    <property type="entry name" value="Formiminotransferase_N_sf"/>
</dbReference>
<reference evidence="2" key="2">
    <citation type="submission" date="2018-03" db="EMBL/GenBank/DDBJ databases">
        <title>The Triticum urartu genome reveals the dynamic nature of wheat genome evolution.</title>
        <authorList>
            <person name="Ling H."/>
            <person name="Ma B."/>
            <person name="Shi X."/>
            <person name="Liu H."/>
            <person name="Dong L."/>
            <person name="Sun H."/>
            <person name="Cao Y."/>
            <person name="Gao Q."/>
            <person name="Zheng S."/>
            <person name="Li Y."/>
            <person name="Yu Y."/>
            <person name="Du H."/>
            <person name="Qi M."/>
            <person name="Li Y."/>
            <person name="Yu H."/>
            <person name="Cui Y."/>
            <person name="Wang N."/>
            <person name="Chen C."/>
            <person name="Wu H."/>
            <person name="Zhao Y."/>
            <person name="Zhang J."/>
            <person name="Li Y."/>
            <person name="Zhou W."/>
            <person name="Zhang B."/>
            <person name="Hu W."/>
            <person name="Eijk M."/>
            <person name="Tang J."/>
            <person name="Witsenboer H."/>
            <person name="Zhao S."/>
            <person name="Li Z."/>
            <person name="Zhang A."/>
            <person name="Wang D."/>
            <person name="Liang C."/>
        </authorList>
    </citation>
    <scope>NUCLEOTIDE SEQUENCE [LARGE SCALE GENOMIC DNA]</scope>
    <source>
        <strain evidence="2">cv. G1812</strain>
    </source>
</reference>
<evidence type="ECO:0000259" key="1">
    <source>
        <dbReference type="SMART" id="SM01222"/>
    </source>
</evidence>
<organism evidence="2 3">
    <name type="scientific">Triticum urartu</name>
    <name type="common">Red wild einkorn</name>
    <name type="synonym">Crithodium urartu</name>
    <dbReference type="NCBI Taxonomy" id="4572"/>
    <lineage>
        <taxon>Eukaryota</taxon>
        <taxon>Viridiplantae</taxon>
        <taxon>Streptophyta</taxon>
        <taxon>Embryophyta</taxon>
        <taxon>Tracheophyta</taxon>
        <taxon>Spermatophyta</taxon>
        <taxon>Magnoliopsida</taxon>
        <taxon>Liliopsida</taxon>
        <taxon>Poales</taxon>
        <taxon>Poaceae</taxon>
        <taxon>BOP clade</taxon>
        <taxon>Pooideae</taxon>
        <taxon>Triticodae</taxon>
        <taxon>Triticeae</taxon>
        <taxon>Triticinae</taxon>
        <taxon>Triticum</taxon>
    </lineage>
</organism>
<dbReference type="OrthoDB" id="48036at2759"/>
<dbReference type="SUPFAM" id="SSF55116">
    <property type="entry name" value="Formiminotransferase domain of formiminotransferase-cyclodeaminase"/>
    <property type="match status" value="1"/>
</dbReference>
<dbReference type="Proteomes" id="UP000015106">
    <property type="component" value="Chromosome 1"/>
</dbReference>
<dbReference type="GO" id="GO:0005542">
    <property type="term" value="F:folic acid binding"/>
    <property type="evidence" value="ECO:0007669"/>
    <property type="project" value="InterPro"/>
</dbReference>
<dbReference type="KEGG" id="tua:125522580"/>
<sequence length="362" mass="40036">MVGAYYSETNKTKGKKVSCKIHKKAPLHSIPHRRERARDWDRAEGMEGKRTDQAKLSTMHSKVICCKLYISESQNAAVVDAISRIGQKDPEVVLLNKFEDEYYNRVRYTLVSYINSESATGEAVFSPIRKVLLAMIEAAFSAINLEVHCGTHPRIGVVDDISFHPLTQAATMEDAAQLAKLVASDIGNGLQVPVFLYAAAHPTGKSVSAVRRELGYFRPNHKGVQWAGPVLPDTLPMKPDVGPVHVPHERGATMVGAQPLVESYNVPIFCKDVPTVRRITRRVTGRSGGLPSVQALALFHGDNCTEIACFLLDPDHVGADRVQWLVEQIAEEQGLEVDKGYFTDLSKHMMLERYSEMVSAAD</sequence>
<dbReference type="EnsemblPlants" id="TuG1812S0002946100.01.T01">
    <property type="protein sequence ID" value="TuG1812S0002946100.01.T01"/>
    <property type="gene ID" value="TuG1812S0002946100.01"/>
</dbReference>
<dbReference type="InterPro" id="IPR022384">
    <property type="entry name" value="FormiminoTrfase_cat_dom_sf"/>
</dbReference>
<dbReference type="Gene3D" id="3.30.990.10">
    <property type="entry name" value="Formiminotransferase, N-terminal subdomain"/>
    <property type="match status" value="1"/>
</dbReference>
<reference evidence="2" key="3">
    <citation type="submission" date="2022-06" db="UniProtKB">
        <authorList>
            <consortium name="EnsemblPlants"/>
        </authorList>
    </citation>
    <scope>IDENTIFICATION</scope>
</reference>
<dbReference type="RefSeq" id="XP_048551178.1">
    <property type="nucleotide sequence ID" value="XM_048695221.1"/>
</dbReference>
<dbReference type="GeneID" id="125530810"/>
<accession>A0A8R7K5R7</accession>
<dbReference type="PANTHER" id="PTHR12234:SF5">
    <property type="entry name" value="PUTATIVE, EXPRESSED-RELATED"/>
    <property type="match status" value="1"/>
</dbReference>
<dbReference type="AlphaFoldDB" id="A0A8R7K5R7"/>
<evidence type="ECO:0000313" key="2">
    <source>
        <dbReference type="EnsemblPlants" id="TuG1812G0100003502.01.T01"/>
    </source>
</evidence>
<dbReference type="Gene3D" id="3.30.70.670">
    <property type="entry name" value="Formiminotransferase, C-terminal subdomain"/>
    <property type="match status" value="1"/>
</dbReference>
<dbReference type="InterPro" id="IPR037070">
    <property type="entry name" value="Formiminotransferase_C_sf"/>
</dbReference>
<keyword evidence="3" id="KW-1185">Reference proteome</keyword>
<dbReference type="EnsemblPlants" id="TuG1812G0100003502.01.T01">
    <property type="protein sequence ID" value="TuG1812G0100003502.01.T01"/>
    <property type="gene ID" value="TuG1812G0100003502.01"/>
</dbReference>
<dbReference type="GO" id="GO:0016740">
    <property type="term" value="F:transferase activity"/>
    <property type="evidence" value="ECO:0007669"/>
    <property type="project" value="InterPro"/>
</dbReference>
<dbReference type="Gramene" id="TuG1812G0100003502.01.T01">
    <property type="protein sequence ID" value="TuG1812G0100003502.01.T01"/>
    <property type="gene ID" value="TuG1812G0100003502.01"/>
</dbReference>